<evidence type="ECO:0000313" key="9">
    <source>
        <dbReference type="EMBL" id="VAV97993.1"/>
    </source>
</evidence>
<reference evidence="9" key="1">
    <citation type="submission" date="2018-06" db="EMBL/GenBank/DDBJ databases">
        <authorList>
            <person name="Zhirakovskaya E."/>
        </authorList>
    </citation>
    <scope>NUCLEOTIDE SEQUENCE</scope>
</reference>
<keyword evidence="3 9" id="KW-0808">Transferase</keyword>
<evidence type="ECO:0000256" key="2">
    <source>
        <dbReference type="ARBA" id="ARBA00022642"/>
    </source>
</evidence>
<accession>A0A3B0SNH5</accession>
<dbReference type="GO" id="GO:0004515">
    <property type="term" value="F:nicotinate-nucleotide adenylyltransferase activity"/>
    <property type="evidence" value="ECO:0007669"/>
    <property type="project" value="UniProtKB-EC"/>
</dbReference>
<evidence type="ECO:0000256" key="4">
    <source>
        <dbReference type="ARBA" id="ARBA00022695"/>
    </source>
</evidence>
<dbReference type="GO" id="GO:0009435">
    <property type="term" value="P:NAD+ biosynthetic process"/>
    <property type="evidence" value="ECO:0007669"/>
    <property type="project" value="UniProtKB-UniPathway"/>
</dbReference>
<dbReference type="CDD" id="cd02165">
    <property type="entry name" value="NMNAT"/>
    <property type="match status" value="1"/>
</dbReference>
<dbReference type="InterPro" id="IPR014729">
    <property type="entry name" value="Rossmann-like_a/b/a_fold"/>
</dbReference>
<protein>
    <submittedName>
        <fullName evidence="9">Nicotinate-nucleotide adenylyltransferase</fullName>
        <ecNumber evidence="9">2.7.7.18</ecNumber>
    </submittedName>
</protein>
<keyword evidence="7" id="KW-0520">NAD</keyword>
<evidence type="ECO:0000256" key="7">
    <source>
        <dbReference type="ARBA" id="ARBA00023027"/>
    </source>
</evidence>
<dbReference type="EMBL" id="UOEK01000128">
    <property type="protein sequence ID" value="VAV97993.1"/>
    <property type="molecule type" value="Genomic_DNA"/>
</dbReference>
<dbReference type="Gene3D" id="3.40.50.620">
    <property type="entry name" value="HUPs"/>
    <property type="match status" value="1"/>
</dbReference>
<evidence type="ECO:0000259" key="8">
    <source>
        <dbReference type="Pfam" id="PF01467"/>
    </source>
</evidence>
<dbReference type="InterPro" id="IPR005248">
    <property type="entry name" value="NadD/NMNAT"/>
</dbReference>
<evidence type="ECO:0000256" key="1">
    <source>
        <dbReference type="ARBA" id="ARBA00004790"/>
    </source>
</evidence>
<dbReference type="SUPFAM" id="SSF52374">
    <property type="entry name" value="Nucleotidylyl transferase"/>
    <property type="match status" value="1"/>
</dbReference>
<feature type="domain" description="Cytidyltransferase-like" evidence="8">
    <location>
        <begin position="6"/>
        <end position="147"/>
    </location>
</feature>
<dbReference type="PANTHER" id="PTHR39321">
    <property type="entry name" value="NICOTINATE-NUCLEOTIDE ADENYLYLTRANSFERASE-RELATED"/>
    <property type="match status" value="1"/>
</dbReference>
<dbReference type="AlphaFoldDB" id="A0A3B0SNH5"/>
<keyword evidence="4 9" id="KW-0548">Nucleotidyltransferase</keyword>
<keyword evidence="5" id="KW-0547">Nucleotide-binding</keyword>
<keyword evidence="6" id="KW-0067">ATP-binding</keyword>
<dbReference type="InterPro" id="IPR004821">
    <property type="entry name" value="Cyt_trans-like"/>
</dbReference>
<proteinExistence type="predicted"/>
<organism evidence="9">
    <name type="scientific">hydrothermal vent metagenome</name>
    <dbReference type="NCBI Taxonomy" id="652676"/>
    <lineage>
        <taxon>unclassified sequences</taxon>
        <taxon>metagenomes</taxon>
        <taxon>ecological metagenomes</taxon>
    </lineage>
</organism>
<dbReference type="EC" id="2.7.7.18" evidence="9"/>
<keyword evidence="2" id="KW-0662">Pyridine nucleotide biosynthesis</keyword>
<dbReference type="UniPathway" id="UPA00253"/>
<evidence type="ECO:0000256" key="3">
    <source>
        <dbReference type="ARBA" id="ARBA00022679"/>
    </source>
</evidence>
<evidence type="ECO:0000256" key="6">
    <source>
        <dbReference type="ARBA" id="ARBA00022840"/>
    </source>
</evidence>
<dbReference type="PANTHER" id="PTHR39321:SF3">
    <property type="entry name" value="PHOSPHOPANTETHEINE ADENYLYLTRANSFERASE"/>
    <property type="match status" value="1"/>
</dbReference>
<sequence>MFAGEAAYRDLGLDIVTYVPNGHPWQKAGRRVSPAHQRWEMTKLAVEDVPYFEASDVEVNRPGWTYTIDTLEMFPSDDEITLILGADAARGLPSWQRAEAVRKRVRIAIVPRPGDPRSDVDSLIEGWNYVWLDTPDVYLSGTMLRKRGRDGRSLRFLVREKVWAYIREHEVYRDGS</sequence>
<gene>
    <name evidence="9" type="ORF">MNBD_ACTINO02-2221</name>
</gene>
<name>A0A3B0SNH5_9ZZZZ</name>
<dbReference type="Pfam" id="PF01467">
    <property type="entry name" value="CTP_transf_like"/>
    <property type="match status" value="1"/>
</dbReference>
<evidence type="ECO:0000256" key="5">
    <source>
        <dbReference type="ARBA" id="ARBA00022741"/>
    </source>
</evidence>
<dbReference type="GO" id="GO:0005524">
    <property type="term" value="F:ATP binding"/>
    <property type="evidence" value="ECO:0007669"/>
    <property type="project" value="UniProtKB-KW"/>
</dbReference>
<comment type="pathway">
    <text evidence="1">Cofactor biosynthesis; NAD(+) biosynthesis.</text>
</comment>